<name>A0A3B0ZDB6_9ZZZZ</name>
<dbReference type="EMBL" id="UOFL01000171">
    <property type="protein sequence ID" value="VAW79374.1"/>
    <property type="molecule type" value="Genomic_DNA"/>
</dbReference>
<gene>
    <name evidence="1" type="ORF">MNBD_GAMMA12-489</name>
</gene>
<evidence type="ECO:0000313" key="1">
    <source>
        <dbReference type="EMBL" id="VAW79374.1"/>
    </source>
</evidence>
<dbReference type="AlphaFoldDB" id="A0A3B0ZDB6"/>
<reference evidence="1" key="1">
    <citation type="submission" date="2018-06" db="EMBL/GenBank/DDBJ databases">
        <authorList>
            <person name="Zhirakovskaya E."/>
        </authorList>
    </citation>
    <scope>NUCLEOTIDE SEQUENCE</scope>
</reference>
<protein>
    <submittedName>
        <fullName evidence="1">Uncharacterized protein</fullName>
    </submittedName>
</protein>
<sequence>MNIRFLTLRHDLIRSLVQPNHTASTMNLALVIGTSNNLYTAMQASEENPQSKINSIIIEMWVEKIEFLLNKMTPLEKQVEQVSSQSSSEPLYFRIEYIDSNLVALSLSDLIERLDKLLITLEEMGKNKAYASKYEKFLLYFGDKLSDAMHFPYQQNTELHQRILRSPI</sequence>
<proteinExistence type="predicted"/>
<organism evidence="1">
    <name type="scientific">hydrothermal vent metagenome</name>
    <dbReference type="NCBI Taxonomy" id="652676"/>
    <lineage>
        <taxon>unclassified sequences</taxon>
        <taxon>metagenomes</taxon>
        <taxon>ecological metagenomes</taxon>
    </lineage>
</organism>
<accession>A0A3B0ZDB6</accession>